<protein>
    <submittedName>
        <fullName evidence="1">Uncharacterized protein</fullName>
    </submittedName>
</protein>
<dbReference type="Proteomes" id="UP000094056">
    <property type="component" value="Unassembled WGS sequence"/>
</dbReference>
<comment type="caution">
    <text evidence="1">The sequence shown here is derived from an EMBL/GenBank/DDBJ whole genome shotgun (WGS) entry which is preliminary data.</text>
</comment>
<evidence type="ECO:0000313" key="2">
    <source>
        <dbReference type="Proteomes" id="UP000094056"/>
    </source>
</evidence>
<name>A0A1E3XB25_9BACT</name>
<proteinExistence type="predicted"/>
<accession>A0A1E3XB25</accession>
<sequence length="197" mass="22453">MYKKTAIALVLFIIMSLIDKTAYCMSFKLMSSQINEAIEYGKNNRRASLKDFTAPWVVHIGEKTGWATLWTPYHNVAFKAKKAAVERRTLSQNEIFRALHIKESMTFAVSVFGDYMEFARGYNAILYSEDKAIYPIFSYFPDYAEPSKFYPDSPAFVAGCVFKFPIEDVNQNAVVTLLVTSPEGKEFKFAVDLAKIK</sequence>
<gene>
    <name evidence="1" type="ORF">SCARUB_02056</name>
</gene>
<dbReference type="AlphaFoldDB" id="A0A1E3XB25"/>
<reference evidence="1 2" key="1">
    <citation type="submission" date="2016-07" db="EMBL/GenBank/DDBJ databases">
        <title>Draft genome of Scalindua rubra, obtained from a brine-seawater interface in the Red Sea, sheds light on salt adaptation in anammox bacteria.</title>
        <authorList>
            <person name="Speth D.R."/>
            <person name="Lagkouvardos I."/>
            <person name="Wang Y."/>
            <person name="Qian P.-Y."/>
            <person name="Dutilh B.E."/>
            <person name="Jetten M.S."/>
        </authorList>
    </citation>
    <scope>NUCLEOTIDE SEQUENCE [LARGE SCALE GENOMIC DNA]</scope>
    <source>
        <strain evidence="1">BSI-1</strain>
    </source>
</reference>
<dbReference type="EMBL" id="MAYW01000048">
    <property type="protein sequence ID" value="ODS32799.1"/>
    <property type="molecule type" value="Genomic_DNA"/>
</dbReference>
<evidence type="ECO:0000313" key="1">
    <source>
        <dbReference type="EMBL" id="ODS32799.1"/>
    </source>
</evidence>
<organism evidence="1 2">
    <name type="scientific">Candidatus Scalindua rubra</name>
    <dbReference type="NCBI Taxonomy" id="1872076"/>
    <lineage>
        <taxon>Bacteria</taxon>
        <taxon>Pseudomonadati</taxon>
        <taxon>Planctomycetota</taxon>
        <taxon>Candidatus Brocadiia</taxon>
        <taxon>Candidatus Brocadiales</taxon>
        <taxon>Candidatus Scalinduaceae</taxon>
        <taxon>Candidatus Scalindua</taxon>
    </lineage>
</organism>